<evidence type="ECO:0000256" key="10">
    <source>
        <dbReference type="ARBA" id="ARBA00023306"/>
    </source>
</evidence>
<feature type="compositionally biased region" description="Basic and acidic residues" evidence="11">
    <location>
        <begin position="1169"/>
        <end position="1178"/>
    </location>
</feature>
<feature type="region of interest" description="Disordered" evidence="11">
    <location>
        <begin position="925"/>
        <end position="1301"/>
    </location>
</feature>
<keyword evidence="9" id="KW-0472">Membrane</keyword>
<dbReference type="Gene3D" id="2.30.42.10">
    <property type="match status" value="3"/>
</dbReference>
<evidence type="ECO:0000256" key="4">
    <source>
        <dbReference type="ARBA" id="ARBA00022427"/>
    </source>
</evidence>
<feature type="region of interest" description="Disordered" evidence="11">
    <location>
        <begin position="1313"/>
        <end position="1381"/>
    </location>
</feature>
<accession>A0A3Q3BW68</accession>
<evidence type="ECO:0000256" key="8">
    <source>
        <dbReference type="ARBA" id="ARBA00022949"/>
    </source>
</evidence>
<keyword evidence="8" id="KW-0965">Cell junction</keyword>
<dbReference type="GO" id="GO:0005912">
    <property type="term" value="C:adherens junction"/>
    <property type="evidence" value="ECO:0007669"/>
    <property type="project" value="TreeGrafter"/>
</dbReference>
<keyword evidence="14" id="KW-1185">Reference proteome</keyword>
<feature type="compositionally biased region" description="Polar residues" evidence="11">
    <location>
        <begin position="1198"/>
        <end position="1209"/>
    </location>
</feature>
<feature type="compositionally biased region" description="Low complexity" evidence="11">
    <location>
        <begin position="770"/>
        <end position="779"/>
    </location>
</feature>
<feature type="compositionally biased region" description="Basic and acidic residues" evidence="11">
    <location>
        <begin position="926"/>
        <end position="936"/>
    </location>
</feature>
<feature type="compositionally biased region" description="Basic and acidic residues" evidence="11">
    <location>
        <begin position="1313"/>
        <end position="1327"/>
    </location>
</feature>
<dbReference type="CDD" id="cd23058">
    <property type="entry name" value="PDZ2_Par3-like"/>
    <property type="match status" value="1"/>
</dbReference>
<comment type="subcellular location">
    <subcellularLocation>
        <location evidence="2">Cell junction</location>
        <location evidence="2">Tight junction</location>
    </subcellularLocation>
    <subcellularLocation>
        <location evidence="1">Endomembrane system</location>
    </subcellularLocation>
</comment>
<dbReference type="GO" id="GO:0051660">
    <property type="term" value="P:establishment of centrosome localization"/>
    <property type="evidence" value="ECO:0007669"/>
    <property type="project" value="TreeGrafter"/>
</dbReference>
<feature type="compositionally biased region" description="Basic and acidic residues" evidence="11">
    <location>
        <begin position="1060"/>
        <end position="1089"/>
    </location>
</feature>
<dbReference type="FunFam" id="2.30.42.10:FF:000011">
    <property type="entry name" value="partitioning defective 3 homolog isoform X1"/>
    <property type="match status" value="1"/>
</dbReference>
<feature type="compositionally biased region" description="Polar residues" evidence="11">
    <location>
        <begin position="960"/>
        <end position="972"/>
    </location>
</feature>
<evidence type="ECO:0000256" key="5">
    <source>
        <dbReference type="ARBA" id="ARBA00022553"/>
    </source>
</evidence>
<dbReference type="GO" id="GO:0000226">
    <property type="term" value="P:microtubule cytoskeleton organization"/>
    <property type="evidence" value="ECO:0007669"/>
    <property type="project" value="TreeGrafter"/>
</dbReference>
<keyword evidence="6" id="KW-0132">Cell division</keyword>
<feature type="compositionally biased region" description="Low complexity" evidence="11">
    <location>
        <begin position="1221"/>
        <end position="1230"/>
    </location>
</feature>
<dbReference type="GO" id="GO:0007155">
    <property type="term" value="P:cell adhesion"/>
    <property type="evidence" value="ECO:0007669"/>
    <property type="project" value="TreeGrafter"/>
</dbReference>
<dbReference type="CDD" id="cd23059">
    <property type="entry name" value="PDZ3_Par3-like"/>
    <property type="match status" value="1"/>
</dbReference>
<dbReference type="SMART" id="SM00228">
    <property type="entry name" value="PDZ"/>
    <property type="match status" value="3"/>
</dbReference>
<feature type="compositionally biased region" description="Polar residues" evidence="11">
    <location>
        <begin position="1239"/>
        <end position="1263"/>
    </location>
</feature>
<feature type="region of interest" description="Disordered" evidence="11">
    <location>
        <begin position="155"/>
        <end position="206"/>
    </location>
</feature>
<dbReference type="Pfam" id="PF12053">
    <property type="entry name" value="Par3_HAL_N_term"/>
    <property type="match status" value="1"/>
</dbReference>
<dbReference type="InterPro" id="IPR036034">
    <property type="entry name" value="PDZ_sf"/>
</dbReference>
<comment type="similarity">
    <text evidence="3">Belongs to the PAR3 family.</text>
</comment>
<protein>
    <submittedName>
        <fullName evidence="13">Par-3 family cell polarity regulator alpha, b</fullName>
    </submittedName>
</protein>
<feature type="domain" description="PDZ" evidence="12">
    <location>
        <begin position="278"/>
        <end position="325"/>
    </location>
</feature>
<feature type="domain" description="PDZ" evidence="12">
    <location>
        <begin position="592"/>
        <end position="667"/>
    </location>
</feature>
<dbReference type="GO" id="GO:0030010">
    <property type="term" value="P:establishment of cell polarity"/>
    <property type="evidence" value="ECO:0007669"/>
    <property type="project" value="TreeGrafter"/>
</dbReference>
<keyword evidence="10" id="KW-0131">Cell cycle</keyword>
<dbReference type="SUPFAM" id="SSF50156">
    <property type="entry name" value="PDZ domain-like"/>
    <property type="match status" value="3"/>
</dbReference>
<evidence type="ECO:0000313" key="13">
    <source>
        <dbReference type="Ensembl" id="ENSHBUP00000007661.1"/>
    </source>
</evidence>
<evidence type="ECO:0000256" key="11">
    <source>
        <dbReference type="SAM" id="MobiDB-lite"/>
    </source>
</evidence>
<feature type="compositionally biased region" description="Basic and acidic residues" evidence="11">
    <location>
        <begin position="1343"/>
        <end position="1358"/>
    </location>
</feature>
<feature type="compositionally biased region" description="Polar residues" evidence="11">
    <location>
        <begin position="1110"/>
        <end position="1120"/>
    </location>
</feature>
<dbReference type="FunFam" id="3.10.20.90:FF:000017">
    <property type="entry name" value="partitioning defective 3 homolog isoform X2"/>
    <property type="match status" value="1"/>
</dbReference>
<proteinExistence type="inferred from homology"/>
<dbReference type="InterPro" id="IPR021922">
    <property type="entry name" value="Par3/HAL_N"/>
</dbReference>
<feature type="region of interest" description="Disordered" evidence="11">
    <location>
        <begin position="356"/>
        <end position="396"/>
    </location>
</feature>
<feature type="compositionally biased region" description="Basic and acidic residues" evidence="11">
    <location>
        <begin position="1372"/>
        <end position="1381"/>
    </location>
</feature>
<dbReference type="GO" id="GO:0005938">
    <property type="term" value="C:cell cortex"/>
    <property type="evidence" value="ECO:0007669"/>
    <property type="project" value="TreeGrafter"/>
</dbReference>
<feature type="compositionally biased region" description="Basic and acidic residues" evidence="11">
    <location>
        <begin position="1032"/>
        <end position="1053"/>
    </location>
</feature>
<sequence>MKVTVCFGRTRVVVPCGDGNIKVHTLIQQAVMRYKKAIAKDASYWLQVHRLEHGDGGILDLDDVLCDVADDKDRLIAIYDEQEPHHGGDGTSASSTGTQSPDLFAADLSAGSGASAFQPYQAASEIEVTPSALRTNMPLHVRRSSDPALMINGPFSGGESRVQPDETPSRKNPTRWSTTAGFLKARHSSGTNSLERKGKGMDTYRSLPRDAGTWANQREFQRETARSSLSANHPMVDRWLERQEQEEAAREEENGRIEPVGRADSIDHTAVRSLETLGLLVKRLERGGKAEQQSLFQENDCIVRINNGDLRNIRFEQAQNMFRQAMRSPVIMFHVVPSSMKAHYEQLSHAERNPVYASGRFSPDSLSGSTVSGIDHTPQRMSRHGSQTHPHSHPYPHVLSEPTDGYPPLLHPAVSAAKPPTGHAHSPQKGMNSTPAGGYTKKVGRRLSIQLKKGPEGLGFSITSRDVPIGGSAPIYVKNILPRGAAIQDGRLKAGDRLLEVNGVDLNGRTQEEVVSLLRATPMGGAVGLLVLRQEDSFLPREVNAEPQMQIPRDLHPRQPVTAGKHHWLIEKTEEDELVLTPDGTREFLTFEIPLSDSGSAGLGVSVKGNRSKENHADLGIFVKSIINGGAACKDGRLRVNDQLIAVNGESLLGKTNQDAMETLRKSMSTEGNKRGMIQLIVARRVAKRNEETPGSPLGPQQILNTSLDDHERRISHSLYGGLEGLDDNLMPRQGMLPRTIGNYQLSPTVNMPQDDTVIIEDDRPPLLPPHLSDQSSSSSHDDVGFAADVTPPWTKELPNQNHSSAAPDENHPDGAFQREGFGRQSMSEKRTKQFGDASQLEIIKTRKSKSMDLVADEINLTPHPETYTGSSTKDVGPSLGLKKSSSLESLQTAVAEVTLNGDVPFHRPRPRIIRGRGCNESFRAAIDKSYDRPAATEEDDEGMETLEEDTEESSRSGRDSVSTVADQTPLSITEKPLVNGTNRTKEEKKKDKDKGGKEKKKPEGGKEKDKGKPKKGMLKGLGDMFRFGKHRKDERLGEKIDRKGSSKWRPEETQVSDEETMKMRMEQERIQAKTRELRERQARERDYAEILDISRSPERSSEEDHQYAGINQLNSSMDSGHSRPHSPRDEHPHIHPQHQHSDTLYTQVSKARNERPPSADSNRLTPSNHDRIQRLRQEFQQAQNVPDDPDDRRRTYSFEQPWSNTSSNGPGGYSQPGRHSVSVEVQMQRQRQEERDSFTQAQRQYSSLPRQPKKNPSTISQDSWEKAYPPGEGFQTAKDNPRYSSYQGSRNGYPGGGGVNARVLLEAQELLRQEQRRREQEAKGKLMQESAGNSSYEGYTAHLKDPASPKGPYRHDVPPSPSQLARLNRLGSEKGRLFYS</sequence>
<dbReference type="GO" id="GO:0008104">
    <property type="term" value="P:intracellular protein localization"/>
    <property type="evidence" value="ECO:0007669"/>
    <property type="project" value="TreeGrafter"/>
</dbReference>
<evidence type="ECO:0000256" key="9">
    <source>
        <dbReference type="ARBA" id="ARBA00023136"/>
    </source>
</evidence>
<dbReference type="GO" id="GO:0005923">
    <property type="term" value="C:bicellular tight junction"/>
    <property type="evidence" value="ECO:0007669"/>
    <property type="project" value="UniProtKB-SubCell"/>
</dbReference>
<dbReference type="InterPro" id="IPR001478">
    <property type="entry name" value="PDZ"/>
</dbReference>
<evidence type="ECO:0000256" key="2">
    <source>
        <dbReference type="ARBA" id="ARBA00004435"/>
    </source>
</evidence>
<dbReference type="Gene3D" id="3.10.20.90">
    <property type="entry name" value="Phosphatidylinositol 3-kinase Catalytic Subunit, Chain A, domain 1"/>
    <property type="match status" value="1"/>
</dbReference>
<name>A0A3Q3BW68_HAPBU</name>
<keyword evidence="4" id="KW-0796">Tight junction</keyword>
<dbReference type="Pfam" id="PF00595">
    <property type="entry name" value="PDZ"/>
    <property type="match status" value="3"/>
</dbReference>
<dbReference type="GO" id="GO:0051301">
    <property type="term" value="P:cell division"/>
    <property type="evidence" value="ECO:0007669"/>
    <property type="project" value="UniProtKB-KW"/>
</dbReference>
<reference evidence="13" key="1">
    <citation type="submission" date="2025-08" db="UniProtKB">
        <authorList>
            <consortium name="Ensembl"/>
        </authorList>
    </citation>
    <scope>IDENTIFICATION</scope>
</reference>
<evidence type="ECO:0000256" key="1">
    <source>
        <dbReference type="ARBA" id="ARBA00004308"/>
    </source>
</evidence>
<evidence type="ECO:0000256" key="7">
    <source>
        <dbReference type="ARBA" id="ARBA00022737"/>
    </source>
</evidence>
<feature type="region of interest" description="Disordered" evidence="11">
    <location>
        <begin position="81"/>
        <end position="103"/>
    </location>
</feature>
<dbReference type="Ensembl" id="ENSHBUT00000003263.1">
    <property type="protein sequence ID" value="ENSHBUP00000007661.1"/>
    <property type="gene ID" value="ENSHBUG00000009563.1"/>
</dbReference>
<feature type="region of interest" description="Disordered" evidence="11">
    <location>
        <begin position="416"/>
        <end position="439"/>
    </location>
</feature>
<dbReference type="PANTHER" id="PTHR16484">
    <property type="entry name" value="PARTITIONING DEFECTIVE 3 RELATED"/>
    <property type="match status" value="1"/>
</dbReference>
<dbReference type="GO" id="GO:0016324">
    <property type="term" value="C:apical plasma membrane"/>
    <property type="evidence" value="ECO:0007669"/>
    <property type="project" value="TreeGrafter"/>
</dbReference>
<feature type="compositionally biased region" description="Basic and acidic residues" evidence="11">
    <location>
        <begin position="984"/>
        <end position="1011"/>
    </location>
</feature>
<feature type="compositionally biased region" description="Acidic residues" evidence="11">
    <location>
        <begin position="937"/>
        <end position="952"/>
    </location>
</feature>
<feature type="region of interest" description="Disordered" evidence="11">
    <location>
        <begin position="760"/>
        <end position="839"/>
    </location>
</feature>
<feature type="compositionally biased region" description="Polar residues" evidence="11">
    <location>
        <begin position="170"/>
        <end position="180"/>
    </location>
</feature>
<dbReference type="GO" id="GO:0035091">
    <property type="term" value="F:phosphatidylinositol binding"/>
    <property type="evidence" value="ECO:0007669"/>
    <property type="project" value="TreeGrafter"/>
</dbReference>
<dbReference type="PROSITE" id="PS50106">
    <property type="entry name" value="PDZ"/>
    <property type="match status" value="3"/>
</dbReference>
<evidence type="ECO:0000256" key="6">
    <source>
        <dbReference type="ARBA" id="ARBA00022618"/>
    </source>
</evidence>
<dbReference type="GO" id="GO:0045197">
    <property type="term" value="P:establishment or maintenance of epithelial cell apical/basal polarity"/>
    <property type="evidence" value="ECO:0007669"/>
    <property type="project" value="TreeGrafter"/>
</dbReference>
<evidence type="ECO:0000313" key="14">
    <source>
        <dbReference type="Proteomes" id="UP000264840"/>
    </source>
</evidence>
<feature type="domain" description="PDZ" evidence="12">
    <location>
        <begin position="448"/>
        <end position="522"/>
    </location>
</feature>
<organism evidence="13 14">
    <name type="scientific">Haplochromis burtoni</name>
    <name type="common">Burton's mouthbrooder</name>
    <name type="synonym">Chromis burtoni</name>
    <dbReference type="NCBI Taxonomy" id="8153"/>
    <lineage>
        <taxon>Eukaryota</taxon>
        <taxon>Metazoa</taxon>
        <taxon>Chordata</taxon>
        <taxon>Craniata</taxon>
        <taxon>Vertebrata</taxon>
        <taxon>Euteleostomi</taxon>
        <taxon>Actinopterygii</taxon>
        <taxon>Neopterygii</taxon>
        <taxon>Teleostei</taxon>
        <taxon>Neoteleostei</taxon>
        <taxon>Acanthomorphata</taxon>
        <taxon>Ovalentaria</taxon>
        <taxon>Cichlomorphae</taxon>
        <taxon>Cichliformes</taxon>
        <taxon>Cichlidae</taxon>
        <taxon>African cichlids</taxon>
        <taxon>Pseudocrenilabrinae</taxon>
        <taxon>Haplochromini</taxon>
        <taxon>Haplochromis</taxon>
    </lineage>
</organism>
<dbReference type="Proteomes" id="UP000264840">
    <property type="component" value="Unplaced"/>
</dbReference>
<keyword evidence="5" id="KW-0597">Phosphoprotein</keyword>
<evidence type="ECO:0000256" key="3">
    <source>
        <dbReference type="ARBA" id="ARBA00005358"/>
    </source>
</evidence>
<dbReference type="FunFam" id="2.30.42.10:FF:000078">
    <property type="entry name" value="Partitioning defective 3 homolog B"/>
    <property type="match status" value="1"/>
</dbReference>
<reference evidence="13" key="2">
    <citation type="submission" date="2025-09" db="UniProtKB">
        <authorList>
            <consortium name="Ensembl"/>
        </authorList>
    </citation>
    <scope>IDENTIFICATION</scope>
</reference>
<dbReference type="GeneTree" id="ENSGT00950000183214"/>
<evidence type="ECO:0000259" key="12">
    <source>
        <dbReference type="PROSITE" id="PS50106"/>
    </source>
</evidence>
<dbReference type="PANTHER" id="PTHR16484:SF10">
    <property type="entry name" value="PARTITIONING DEFECTIVE 3 HOMOLOG"/>
    <property type="match status" value="1"/>
</dbReference>
<dbReference type="GO" id="GO:0012505">
    <property type="term" value="C:endomembrane system"/>
    <property type="evidence" value="ECO:0007669"/>
    <property type="project" value="UniProtKB-SubCell"/>
</dbReference>
<dbReference type="InterPro" id="IPR052213">
    <property type="entry name" value="PAR3"/>
</dbReference>
<feature type="compositionally biased region" description="Low complexity" evidence="11">
    <location>
        <begin position="91"/>
        <end position="103"/>
    </location>
</feature>
<keyword evidence="7" id="KW-0677">Repeat</keyword>
<feature type="compositionally biased region" description="Basic and acidic residues" evidence="11">
    <location>
        <begin position="1096"/>
        <end position="1107"/>
    </location>
</feature>